<dbReference type="PANTHER" id="PTHR10774">
    <property type="entry name" value="EXTENDED SYNAPTOTAGMIN-RELATED"/>
    <property type="match status" value="1"/>
</dbReference>
<dbReference type="PRINTS" id="PR00360">
    <property type="entry name" value="C2DOMAIN"/>
</dbReference>
<sequence>MTEVPLHVTIVGATGLRAMDANGTSDPYVKLYLKSNEEQILNTEVKENELNPVWNAEFDLVTHDPENDELRVCLYDKDILRDDRMIDEIQIPINEIIAAAPNDYVFDKDVVKTDDKNSEKVTPSGRVNFTVKATVPQTEVKQRDANVEGEKDCVFDWGSYGSTYSTDFTGYTTGEFESLGELTPSNETIHHHSEPHFSDKEVKPKSLYSVHGTLHGFTGLINPDEGESDIYATLQLYGKSAIDKGKKTPIRTTIVRGNLNPEYNYEFNFDEAKKGDTLVIQAIQNHNGLKDVVIGVAKVEIKNAEGEKEYDLVRPKNFEIKGNFPSFGKVRLTLQTEKTENFAANI</sequence>
<dbReference type="EMBL" id="JAPFFF010000009">
    <property type="protein sequence ID" value="KAK8882655.1"/>
    <property type="molecule type" value="Genomic_DNA"/>
</dbReference>
<dbReference type="Gene3D" id="2.60.40.150">
    <property type="entry name" value="C2 domain"/>
    <property type="match status" value="2"/>
</dbReference>
<evidence type="ECO:0000313" key="3">
    <source>
        <dbReference type="Proteomes" id="UP001470230"/>
    </source>
</evidence>
<proteinExistence type="predicted"/>
<dbReference type="SUPFAM" id="SSF49562">
    <property type="entry name" value="C2 domain (Calcium/lipid-binding domain, CaLB)"/>
    <property type="match status" value="2"/>
</dbReference>
<dbReference type="Proteomes" id="UP001470230">
    <property type="component" value="Unassembled WGS sequence"/>
</dbReference>
<keyword evidence="3" id="KW-1185">Reference proteome</keyword>
<protein>
    <recommendedName>
        <fullName evidence="1">C2 domain-containing protein</fullName>
    </recommendedName>
</protein>
<organism evidence="2 3">
    <name type="scientific">Tritrichomonas musculus</name>
    <dbReference type="NCBI Taxonomy" id="1915356"/>
    <lineage>
        <taxon>Eukaryota</taxon>
        <taxon>Metamonada</taxon>
        <taxon>Parabasalia</taxon>
        <taxon>Tritrichomonadida</taxon>
        <taxon>Tritrichomonadidae</taxon>
        <taxon>Tritrichomonas</taxon>
    </lineage>
</organism>
<accession>A0ABR2JV11</accession>
<dbReference type="InterPro" id="IPR045050">
    <property type="entry name" value="Synaptotagmin_plant"/>
</dbReference>
<dbReference type="Pfam" id="PF00168">
    <property type="entry name" value="C2"/>
    <property type="match status" value="2"/>
</dbReference>
<gene>
    <name evidence="2" type="ORF">M9Y10_045297</name>
</gene>
<dbReference type="InterPro" id="IPR000008">
    <property type="entry name" value="C2_dom"/>
</dbReference>
<evidence type="ECO:0000259" key="1">
    <source>
        <dbReference type="PROSITE" id="PS50004"/>
    </source>
</evidence>
<feature type="domain" description="C2" evidence="1">
    <location>
        <begin position="191"/>
        <end position="314"/>
    </location>
</feature>
<dbReference type="InterPro" id="IPR035892">
    <property type="entry name" value="C2_domain_sf"/>
</dbReference>
<feature type="domain" description="C2" evidence="1">
    <location>
        <begin position="1"/>
        <end position="106"/>
    </location>
</feature>
<dbReference type="SMART" id="SM00239">
    <property type="entry name" value="C2"/>
    <property type="match status" value="2"/>
</dbReference>
<name>A0ABR2JV11_9EUKA</name>
<dbReference type="PANTHER" id="PTHR10774:SF190">
    <property type="entry name" value="C2 CALCIUM_LIPID-BINDING ENDONUCLEASE_EXONUCLEASE_PHOSPHATASE-RELATED"/>
    <property type="match status" value="1"/>
</dbReference>
<dbReference type="PROSITE" id="PS50004">
    <property type="entry name" value="C2"/>
    <property type="match status" value="2"/>
</dbReference>
<dbReference type="CDD" id="cd00030">
    <property type="entry name" value="C2"/>
    <property type="match status" value="2"/>
</dbReference>
<comment type="caution">
    <text evidence="2">The sequence shown here is derived from an EMBL/GenBank/DDBJ whole genome shotgun (WGS) entry which is preliminary data.</text>
</comment>
<reference evidence="2 3" key="1">
    <citation type="submission" date="2024-04" db="EMBL/GenBank/DDBJ databases">
        <title>Tritrichomonas musculus Genome.</title>
        <authorList>
            <person name="Alves-Ferreira E."/>
            <person name="Grigg M."/>
            <person name="Lorenzi H."/>
            <person name="Galac M."/>
        </authorList>
    </citation>
    <scope>NUCLEOTIDE SEQUENCE [LARGE SCALE GENOMIC DNA]</scope>
    <source>
        <strain evidence="2 3">EAF2021</strain>
    </source>
</reference>
<evidence type="ECO:0000313" key="2">
    <source>
        <dbReference type="EMBL" id="KAK8882655.1"/>
    </source>
</evidence>